<proteinExistence type="predicted"/>
<feature type="compositionally biased region" description="Acidic residues" evidence="1">
    <location>
        <begin position="330"/>
        <end position="343"/>
    </location>
</feature>
<reference evidence="3" key="1">
    <citation type="submission" date="2016-10" db="EMBL/GenBank/DDBJ databases">
        <authorList>
            <person name="Varghese N."/>
            <person name="Submissions S."/>
        </authorList>
    </citation>
    <scope>NUCLEOTIDE SEQUENCE [LARGE SCALE GENOMIC DNA]</scope>
    <source>
        <strain evidence="3">CGMCC 1.11014</strain>
    </source>
</reference>
<dbReference type="Proteomes" id="UP000199391">
    <property type="component" value="Unassembled WGS sequence"/>
</dbReference>
<organism evidence="2 3">
    <name type="scientific">Pseudoduganella namucuonensis</name>
    <dbReference type="NCBI Taxonomy" id="1035707"/>
    <lineage>
        <taxon>Bacteria</taxon>
        <taxon>Pseudomonadati</taxon>
        <taxon>Pseudomonadota</taxon>
        <taxon>Betaproteobacteria</taxon>
        <taxon>Burkholderiales</taxon>
        <taxon>Oxalobacteraceae</taxon>
        <taxon>Telluria group</taxon>
        <taxon>Pseudoduganella</taxon>
    </lineage>
</organism>
<keyword evidence="3" id="KW-1185">Reference proteome</keyword>
<evidence type="ECO:0000256" key="1">
    <source>
        <dbReference type="SAM" id="MobiDB-lite"/>
    </source>
</evidence>
<gene>
    <name evidence="2" type="ORF">SAMN05216552_100462</name>
</gene>
<sequence length="498" mass="53923">MRLPGTRYQEHGWEQVRKLLGRCSLSAFRRMDLGAMPDRAREAELLDLYTDEVAAELDLCRRGARGEAAGNSYGESVAELAMALLFELRAQPAFWSGLVSAIAAEHGKLGAFWLSPSGDAMLRKKVNDMYAGLRDKVDADNYQVATGRACSPNKMYTYRMLDTAYREIERLFANWSHHAAQVAAILDRGADGVPIEARQMKSIGGCKAPWVIRWSETLERFSGSPGPLHTRSKRFSSLRNNPDRIAALMAEIGDYEALSANMGAEDWRGDEDEAGAWLEDYWRVVGESEAADEEPATPDMVDQILQPLPPDEEDDDEDSEEPLLAYVEEAGGEDPDSSEDGEGGDQAGAMTARGPAYAAPGMAGPPAAAVASNAGSLAVAAAPKAELRAAGNAADEALAAGLSLPPRFMELASAAQDAGSWLVRMLKDDSLPIRLAVYHKLLGAEDESYPDAWLDPETGELPTLAQLAALDRISMPTLRKRRNEAIARLQAASARVTN</sequence>
<dbReference type="OrthoDB" id="8708674at2"/>
<evidence type="ECO:0000313" key="2">
    <source>
        <dbReference type="EMBL" id="SFU51223.1"/>
    </source>
</evidence>
<feature type="region of interest" description="Disordered" evidence="1">
    <location>
        <begin position="289"/>
        <end position="352"/>
    </location>
</feature>
<dbReference type="AlphaFoldDB" id="A0A1I7GRY1"/>
<evidence type="ECO:0000313" key="3">
    <source>
        <dbReference type="Proteomes" id="UP000199391"/>
    </source>
</evidence>
<name>A0A1I7GRY1_9BURK</name>
<accession>A0A1I7GRY1</accession>
<feature type="compositionally biased region" description="Acidic residues" evidence="1">
    <location>
        <begin position="310"/>
        <end position="321"/>
    </location>
</feature>
<protein>
    <submittedName>
        <fullName evidence="2">Uncharacterized protein</fullName>
    </submittedName>
</protein>
<dbReference type="STRING" id="1035707.SAMN05216552_100462"/>
<dbReference type="EMBL" id="FPBO01000004">
    <property type="protein sequence ID" value="SFU51223.1"/>
    <property type="molecule type" value="Genomic_DNA"/>
</dbReference>